<dbReference type="GO" id="GO:0006338">
    <property type="term" value="P:chromatin remodeling"/>
    <property type="evidence" value="ECO:0007669"/>
    <property type="project" value="InterPro"/>
</dbReference>
<keyword evidence="4" id="KW-0805">Transcription regulation</keyword>
<comment type="subcellular location">
    <subcellularLocation>
        <location evidence="1">Nucleus</location>
    </subcellularLocation>
</comment>
<feature type="region of interest" description="Disordered" evidence="9">
    <location>
        <begin position="754"/>
        <end position="800"/>
    </location>
</feature>
<name>A0A8K0UQP4_9AGAR</name>
<gene>
    <name evidence="12" type="ORF">BXZ70DRAFT_932819</name>
</gene>
<evidence type="ECO:0000313" key="13">
    <source>
        <dbReference type="Proteomes" id="UP000813824"/>
    </source>
</evidence>
<evidence type="ECO:0000256" key="4">
    <source>
        <dbReference type="ARBA" id="ARBA00023015"/>
    </source>
</evidence>
<dbReference type="InterPro" id="IPR001487">
    <property type="entry name" value="Bromodomain"/>
</dbReference>
<dbReference type="SUPFAM" id="SSF47370">
    <property type="entry name" value="Bromodomain"/>
    <property type="match status" value="1"/>
</dbReference>
<sequence>MPITATQKEEIQHILDALLQASVPFRKGKRHLADMFLELVDPGWVDYYEVIPEPRCLNGIKDNLAKNKYKNPLVVYEDLMLVFLNALYYNEEGSQIAKDAATLKDLAETQWRQSPSLPPPPASQSDKPTRKKKESTPLPVPPPAQPDNRTPPKIRLAPVLPKPVPVSTPAPAPAPVLTPAPQPQEPVAGPSSSPMQGIQTQAQTPTAPQPSRPPSQPQPHPQPPSSPDRPSTPDMDVDIGGTPEPEDPGQGEGEGEGDRDGESDAIVRQLERGLPRWEGFADVGWSGDISQGRMVEIVSAVKEFKDANGARIAATIEALPEETTIPDLSFSTPLSLAMIETRAREQAYGSSEAFDREMSNLFLKARRSYDPATEPYGHVLHLQRLYHALTSPTPPSLPVSPSPTHFAALHAGPGSARPLHSPGGVPGVTVFRVPTKDRTFVDVLRYKGWEVRLADWVHLSNPDDPGRPVVGQVFKCWVSDEVSKKGQPGITVCWYFRPEQTFHPASRQFWENEVFKTSHFADHPLPDIIEKIACQFTARHIRGRPRPPFWYPSWPLYVCHSRYNDRERVFVRIKNWNSCVPEEVRKSQEFMPIYPFERTVYPRKVVSPFLGGGAKGVPGGIGEALERAEGEKVEGGGTGRKRPKRNVGAGKAAAAAVTPASAMPQTYTVQPQFQVPTVQQSAGQDRSIVSALGGMAALANNASLERLSPETTKHFDRDPETNELLWFASPPVDMAHIPAPTYSLAYLHHLAKKRKLSSQDGSGETESPEGKKKTKTTTTSGLGRSMSERVEMLLAEHGLQ</sequence>
<dbReference type="PANTHER" id="PTHR16062:SF21">
    <property type="entry name" value="CHROMATIN STRUCTURE-REMODELING COMPLEX SUBUNIT RSC1-RELATED"/>
    <property type="match status" value="1"/>
</dbReference>
<dbReference type="SMART" id="SM00439">
    <property type="entry name" value="BAH"/>
    <property type="match status" value="1"/>
</dbReference>
<feature type="compositionally biased region" description="Acidic residues" evidence="9">
    <location>
        <begin position="244"/>
        <end position="255"/>
    </location>
</feature>
<feature type="domain" description="BAH" evidence="11">
    <location>
        <begin position="449"/>
        <end position="574"/>
    </location>
</feature>
<comment type="caution">
    <text evidence="12">The sequence shown here is derived from an EMBL/GenBank/DDBJ whole genome shotgun (WGS) entry which is preliminary data.</text>
</comment>
<proteinExistence type="predicted"/>
<dbReference type="Pfam" id="PF00439">
    <property type="entry name" value="Bromodomain"/>
    <property type="match status" value="1"/>
</dbReference>
<dbReference type="OrthoDB" id="1742084at2759"/>
<dbReference type="InterPro" id="IPR037382">
    <property type="entry name" value="Rsc/polybromo"/>
</dbReference>
<keyword evidence="6" id="KW-0804">Transcription</keyword>
<dbReference type="AlphaFoldDB" id="A0A8K0UQP4"/>
<evidence type="ECO:0000256" key="8">
    <source>
        <dbReference type="PROSITE-ProRule" id="PRU00035"/>
    </source>
</evidence>
<dbReference type="InterPro" id="IPR001025">
    <property type="entry name" value="BAH_dom"/>
</dbReference>
<dbReference type="GO" id="GO:0016586">
    <property type="term" value="C:RSC-type complex"/>
    <property type="evidence" value="ECO:0007669"/>
    <property type="project" value="InterPro"/>
</dbReference>
<keyword evidence="3" id="KW-0156">Chromatin regulator</keyword>
<feature type="domain" description="Bromo" evidence="10">
    <location>
        <begin position="46"/>
        <end position="97"/>
    </location>
</feature>
<dbReference type="PROSITE" id="PS50014">
    <property type="entry name" value="BROMODOMAIN_2"/>
    <property type="match status" value="1"/>
</dbReference>
<keyword evidence="13" id="KW-1185">Reference proteome</keyword>
<dbReference type="PRINTS" id="PR00503">
    <property type="entry name" value="BROMODOMAIN"/>
</dbReference>
<dbReference type="InterPro" id="IPR036427">
    <property type="entry name" value="Bromodomain-like_sf"/>
</dbReference>
<dbReference type="PANTHER" id="PTHR16062">
    <property type="entry name" value="SWI/SNF-RELATED"/>
    <property type="match status" value="1"/>
</dbReference>
<evidence type="ECO:0000313" key="12">
    <source>
        <dbReference type="EMBL" id="KAH8101388.1"/>
    </source>
</evidence>
<evidence type="ECO:0000256" key="2">
    <source>
        <dbReference type="ARBA" id="ARBA00022737"/>
    </source>
</evidence>
<dbReference type="SMART" id="SM00297">
    <property type="entry name" value="BROMO"/>
    <property type="match status" value="1"/>
</dbReference>
<dbReference type="PROSITE" id="PS51038">
    <property type="entry name" value="BAH"/>
    <property type="match status" value="1"/>
</dbReference>
<evidence type="ECO:0000256" key="9">
    <source>
        <dbReference type="SAM" id="MobiDB-lite"/>
    </source>
</evidence>
<reference evidence="12" key="1">
    <citation type="journal article" date="2021" name="New Phytol.">
        <title>Evolutionary innovations through gain and loss of genes in the ectomycorrhizal Boletales.</title>
        <authorList>
            <person name="Wu G."/>
            <person name="Miyauchi S."/>
            <person name="Morin E."/>
            <person name="Kuo A."/>
            <person name="Drula E."/>
            <person name="Varga T."/>
            <person name="Kohler A."/>
            <person name="Feng B."/>
            <person name="Cao Y."/>
            <person name="Lipzen A."/>
            <person name="Daum C."/>
            <person name="Hundley H."/>
            <person name="Pangilinan J."/>
            <person name="Johnson J."/>
            <person name="Barry K."/>
            <person name="LaButti K."/>
            <person name="Ng V."/>
            <person name="Ahrendt S."/>
            <person name="Min B."/>
            <person name="Choi I.G."/>
            <person name="Park H."/>
            <person name="Plett J.M."/>
            <person name="Magnuson J."/>
            <person name="Spatafora J.W."/>
            <person name="Nagy L.G."/>
            <person name="Henrissat B."/>
            <person name="Grigoriev I.V."/>
            <person name="Yang Z.L."/>
            <person name="Xu J."/>
            <person name="Martin F.M."/>
        </authorList>
    </citation>
    <scope>NUCLEOTIDE SEQUENCE</scope>
    <source>
        <strain evidence="12">KKN 215</strain>
    </source>
</reference>
<evidence type="ECO:0000256" key="7">
    <source>
        <dbReference type="ARBA" id="ARBA00023242"/>
    </source>
</evidence>
<dbReference type="CDD" id="cd04717">
    <property type="entry name" value="BAH_polybromo"/>
    <property type="match status" value="1"/>
</dbReference>
<feature type="region of interest" description="Disordered" evidence="9">
    <location>
        <begin position="629"/>
        <end position="648"/>
    </location>
</feature>
<accession>A0A8K0UQP4</accession>
<dbReference type="InterPro" id="IPR043151">
    <property type="entry name" value="BAH_sf"/>
</dbReference>
<evidence type="ECO:0000256" key="3">
    <source>
        <dbReference type="ARBA" id="ARBA00022853"/>
    </source>
</evidence>
<protein>
    <submittedName>
        <fullName evidence="12">Uncharacterized protein</fullName>
    </submittedName>
</protein>
<evidence type="ECO:0000256" key="1">
    <source>
        <dbReference type="ARBA" id="ARBA00004123"/>
    </source>
</evidence>
<evidence type="ECO:0000259" key="11">
    <source>
        <dbReference type="PROSITE" id="PS51038"/>
    </source>
</evidence>
<dbReference type="GO" id="GO:0003682">
    <property type="term" value="F:chromatin binding"/>
    <property type="evidence" value="ECO:0007669"/>
    <property type="project" value="InterPro"/>
</dbReference>
<dbReference type="CDD" id="cd04369">
    <property type="entry name" value="Bromodomain"/>
    <property type="match status" value="1"/>
</dbReference>
<dbReference type="GO" id="GO:0006368">
    <property type="term" value="P:transcription elongation by RNA polymerase II"/>
    <property type="evidence" value="ECO:0007669"/>
    <property type="project" value="TreeGrafter"/>
</dbReference>
<feature type="compositionally biased region" description="Pro residues" evidence="9">
    <location>
        <begin position="160"/>
        <end position="184"/>
    </location>
</feature>
<evidence type="ECO:0000256" key="6">
    <source>
        <dbReference type="ARBA" id="ARBA00023163"/>
    </source>
</evidence>
<keyword evidence="7" id="KW-0539">Nucleus</keyword>
<dbReference type="Proteomes" id="UP000813824">
    <property type="component" value="Unassembled WGS sequence"/>
</dbReference>
<feature type="region of interest" description="Disordered" evidence="9">
    <location>
        <begin position="108"/>
        <end position="262"/>
    </location>
</feature>
<dbReference type="Gene3D" id="2.30.30.490">
    <property type="match status" value="1"/>
</dbReference>
<dbReference type="Gene3D" id="1.20.920.10">
    <property type="entry name" value="Bromodomain-like"/>
    <property type="match status" value="2"/>
</dbReference>
<evidence type="ECO:0000259" key="10">
    <source>
        <dbReference type="PROSITE" id="PS50014"/>
    </source>
</evidence>
<organism evidence="12 13">
    <name type="scientific">Cristinia sonorae</name>
    <dbReference type="NCBI Taxonomy" id="1940300"/>
    <lineage>
        <taxon>Eukaryota</taxon>
        <taxon>Fungi</taxon>
        <taxon>Dikarya</taxon>
        <taxon>Basidiomycota</taxon>
        <taxon>Agaricomycotina</taxon>
        <taxon>Agaricomycetes</taxon>
        <taxon>Agaricomycetidae</taxon>
        <taxon>Agaricales</taxon>
        <taxon>Pleurotineae</taxon>
        <taxon>Stephanosporaceae</taxon>
        <taxon>Cristinia</taxon>
    </lineage>
</organism>
<dbReference type="EMBL" id="JAEVFJ010000012">
    <property type="protein sequence ID" value="KAH8101388.1"/>
    <property type="molecule type" value="Genomic_DNA"/>
</dbReference>
<keyword evidence="2" id="KW-0677">Repeat</keyword>
<feature type="compositionally biased region" description="Pro residues" evidence="9">
    <location>
        <begin position="207"/>
        <end position="227"/>
    </location>
</feature>
<dbReference type="Pfam" id="PF01426">
    <property type="entry name" value="BAH"/>
    <property type="match status" value="1"/>
</dbReference>
<evidence type="ECO:0000256" key="5">
    <source>
        <dbReference type="ARBA" id="ARBA00023117"/>
    </source>
</evidence>
<keyword evidence="5 8" id="KW-0103">Bromodomain</keyword>